<organism evidence="2 3">
    <name type="scientific">candidate division KSB3 bacterium</name>
    <dbReference type="NCBI Taxonomy" id="2044937"/>
    <lineage>
        <taxon>Bacteria</taxon>
        <taxon>candidate division KSB3</taxon>
    </lineage>
</organism>
<proteinExistence type="predicted"/>
<sequence>MTRASTTMIKNIPYGIADFKEIQEKRYYYVDKTMYIPQLEAAGKYLFFLRPRRFGKTLFLNVLESYYDWGWQDAFDTLFTGTYIAEHPTSEKHAYLILKFNFSQVNPDPESVETSFQAHIDTQIFFFGKRYRDFLDDDYYEMVAKYARACEKLEFLMKYVGSIGKKVYVLIDEYDNFANTILSMYGQRNYQELTHGTGFLRFFFNVLKGGTSDTGAGLGRLFITGVSPITMDDVTSGFNIGRNITLDAPCNQLLGFTQHDVLQMLRYYRQAGCRLPASDDAMLALMHEWHDGYRFSKDGAAPLFNTDMVLYFLQQTLDCGKYPDEMIDENMKIGYGKFRHLVVLGHQLNGNFQRLSNIVETEEVQSSVVKHFPVEGLIETENFISLLFYFGLLSFVEAREGEACLGIPNRTIKTLLYSYLRDGFKDVDVFRIDLRRFANLIHTMAYNGEWESVFQFLAREIEEQSRIRDYLTGEKVIQTFLLAYLNVADYYITHSEEEMGKGYADLFLEPFWAKYKEMHYAYLIEIKYIKRKEWSETVQTEICSEAATQLKQYAADTRVLKRIQGATLKCLVLIFSGWELKVAQEILLQVYGNL</sequence>
<dbReference type="Proteomes" id="UP000230821">
    <property type="component" value="Unassembled WGS sequence"/>
</dbReference>
<dbReference type="Pfam" id="PF09820">
    <property type="entry name" value="AAA-ATPase_like"/>
    <property type="match status" value="1"/>
</dbReference>
<protein>
    <recommendedName>
        <fullName evidence="1">AAA-ATPase-like domain-containing protein</fullName>
    </recommendedName>
</protein>
<feature type="domain" description="AAA-ATPase-like" evidence="1">
    <location>
        <begin position="13"/>
        <end position="235"/>
    </location>
</feature>
<comment type="caution">
    <text evidence="2">The sequence shown here is derived from an EMBL/GenBank/DDBJ whole genome shotgun (WGS) entry which is preliminary data.</text>
</comment>
<dbReference type="Pfam" id="PF08011">
    <property type="entry name" value="PDDEXK_9"/>
    <property type="match status" value="1"/>
</dbReference>
<dbReference type="AlphaFoldDB" id="A0A2G6KGT4"/>
<dbReference type="InterPro" id="IPR012547">
    <property type="entry name" value="PDDEXK_9"/>
</dbReference>
<gene>
    <name evidence="2" type="ORF">CSA56_06590</name>
</gene>
<name>A0A2G6KGT4_9BACT</name>
<dbReference type="InterPro" id="IPR018631">
    <property type="entry name" value="AAA-ATPase-like_dom"/>
</dbReference>
<accession>A0A2G6KGT4</accession>
<evidence type="ECO:0000313" key="3">
    <source>
        <dbReference type="Proteomes" id="UP000230821"/>
    </source>
</evidence>
<dbReference type="PANTHER" id="PTHR34825">
    <property type="entry name" value="CONSERVED PROTEIN, WITH A WEAK D-GALACTARATE DEHYDRATASE/ALTRONATE HYDROLASE DOMAIN"/>
    <property type="match status" value="1"/>
</dbReference>
<dbReference type="EMBL" id="PDSK01000074">
    <property type="protein sequence ID" value="PIE34845.1"/>
    <property type="molecule type" value="Genomic_DNA"/>
</dbReference>
<reference evidence="2 3" key="1">
    <citation type="submission" date="2017-10" db="EMBL/GenBank/DDBJ databases">
        <title>Novel microbial diversity and functional potential in the marine mammal oral microbiome.</title>
        <authorList>
            <person name="Dudek N.K."/>
            <person name="Sun C.L."/>
            <person name="Burstein D."/>
            <person name="Kantor R.S."/>
            <person name="Aliaga Goltsman D.S."/>
            <person name="Bik E.M."/>
            <person name="Thomas B.C."/>
            <person name="Banfield J.F."/>
            <person name="Relman D.A."/>
        </authorList>
    </citation>
    <scope>NUCLEOTIDE SEQUENCE [LARGE SCALE GENOMIC DNA]</scope>
    <source>
        <strain evidence="2">DOLJORAL78_47_16</strain>
    </source>
</reference>
<evidence type="ECO:0000313" key="2">
    <source>
        <dbReference type="EMBL" id="PIE34845.1"/>
    </source>
</evidence>
<dbReference type="PANTHER" id="PTHR34825:SF2">
    <property type="entry name" value="AAA-ATPASE-LIKE DOMAIN-CONTAINING PROTEIN"/>
    <property type="match status" value="1"/>
</dbReference>
<evidence type="ECO:0000259" key="1">
    <source>
        <dbReference type="Pfam" id="PF09820"/>
    </source>
</evidence>